<keyword evidence="1" id="KW-0812">Transmembrane</keyword>
<sequence>MGATDRRVAMWGVIGLFAAGLTTLALAGGAVLYWRLNHCPDRGDLAKAIDEEAARWLRRDATTDVVVAVVKGDESRITSYGPTGATGATVFQIGSVSKVFTGLLLQRFVDAGALRMDQTLGELIGARFPLAPTMAPVTLLQLSSHASGLPTVPKPIEDEVLDRVGRANLMHDPYNQLTRDEVLAYLADPVGKRKPGRFSYSNYGMGLLAHVLELVTGKSYAALLEELIFAPLGMRDSYGDLPDEAAARLIQGHDVAGQPAAPWRFSALGGAGSIASSAHDLVRFIEAGFDGASPLYGSLVRQRDGQPHGRSAIGWLLPSVFDRLEGNRSILWHNGAVNGYFAYLAIDPVQRAGVVVLVNRQKDITALGAGLVRLARTQSWRAPTGAETEM</sequence>
<dbReference type="SUPFAM" id="SSF56601">
    <property type="entry name" value="beta-lactamase/transpeptidase-like"/>
    <property type="match status" value="1"/>
</dbReference>
<dbReference type="Gene3D" id="3.40.710.10">
    <property type="entry name" value="DD-peptidase/beta-lactamase superfamily"/>
    <property type="match status" value="1"/>
</dbReference>
<dbReference type="Pfam" id="PF00144">
    <property type="entry name" value="Beta-lactamase"/>
    <property type="match status" value="1"/>
</dbReference>
<name>A0A2D2AZV1_9CAUL</name>
<evidence type="ECO:0000256" key="1">
    <source>
        <dbReference type="SAM" id="Phobius"/>
    </source>
</evidence>
<dbReference type="InterPro" id="IPR050491">
    <property type="entry name" value="AmpC-like"/>
</dbReference>
<dbReference type="InterPro" id="IPR012338">
    <property type="entry name" value="Beta-lactam/transpept-like"/>
</dbReference>
<keyword evidence="1" id="KW-0472">Membrane</keyword>
<keyword evidence="1" id="KW-1133">Transmembrane helix</keyword>
<proteinExistence type="predicted"/>
<dbReference type="KEGG" id="cmb:CSW64_14545"/>
<dbReference type="EMBL" id="CP024201">
    <property type="protein sequence ID" value="ATQ43536.1"/>
    <property type="molecule type" value="Genomic_DNA"/>
</dbReference>
<dbReference type="PANTHER" id="PTHR46825">
    <property type="entry name" value="D-ALANYL-D-ALANINE-CARBOXYPEPTIDASE/ENDOPEPTIDASE AMPH"/>
    <property type="match status" value="1"/>
</dbReference>
<dbReference type="AlphaFoldDB" id="A0A2D2AZV1"/>
<keyword evidence="4" id="KW-1185">Reference proteome</keyword>
<evidence type="ECO:0000259" key="2">
    <source>
        <dbReference type="Pfam" id="PF00144"/>
    </source>
</evidence>
<dbReference type="PANTHER" id="PTHR46825:SF8">
    <property type="entry name" value="BETA-LACTAMASE-RELATED"/>
    <property type="match status" value="1"/>
</dbReference>
<feature type="domain" description="Beta-lactamase-related" evidence="2">
    <location>
        <begin position="62"/>
        <end position="363"/>
    </location>
</feature>
<gene>
    <name evidence="3" type="ORF">CSW64_14545</name>
</gene>
<dbReference type="InterPro" id="IPR001466">
    <property type="entry name" value="Beta-lactam-related"/>
</dbReference>
<reference evidence="3 4" key="1">
    <citation type="submission" date="2017-10" db="EMBL/GenBank/DDBJ databases">
        <title>Genome sequence of Caulobacter mirabilis FWC38.</title>
        <authorList>
            <person name="Fiebig A."/>
            <person name="Crosson S."/>
        </authorList>
    </citation>
    <scope>NUCLEOTIDE SEQUENCE [LARGE SCALE GENOMIC DNA]</scope>
    <source>
        <strain evidence="3 4">FWC 38</strain>
    </source>
</reference>
<accession>A0A2D2AZV1</accession>
<evidence type="ECO:0000313" key="4">
    <source>
        <dbReference type="Proteomes" id="UP000228945"/>
    </source>
</evidence>
<dbReference type="Proteomes" id="UP000228945">
    <property type="component" value="Chromosome"/>
</dbReference>
<organism evidence="3 4">
    <name type="scientific">Caulobacter mirabilis</name>
    <dbReference type="NCBI Taxonomy" id="69666"/>
    <lineage>
        <taxon>Bacteria</taxon>
        <taxon>Pseudomonadati</taxon>
        <taxon>Pseudomonadota</taxon>
        <taxon>Alphaproteobacteria</taxon>
        <taxon>Caulobacterales</taxon>
        <taxon>Caulobacteraceae</taxon>
        <taxon>Caulobacter</taxon>
    </lineage>
</organism>
<evidence type="ECO:0000313" key="3">
    <source>
        <dbReference type="EMBL" id="ATQ43536.1"/>
    </source>
</evidence>
<feature type="transmembrane region" description="Helical" evidence="1">
    <location>
        <begin position="12"/>
        <end position="34"/>
    </location>
</feature>
<dbReference type="OrthoDB" id="5377431at2"/>
<protein>
    <recommendedName>
        <fullName evidence="2">Beta-lactamase-related domain-containing protein</fullName>
    </recommendedName>
</protein>